<gene>
    <name evidence="2" type="ORF">MANT1106_LOCUS20992</name>
</gene>
<sequence length="351" mass="35125">MVAQVTAAATQGAGDADAATDAASATAKVAAGNITSTASATATAGSASAPAAAIAIVITIEDGVGPDARMRSSLIAACTRAGGARAAAAADAVIADVLTGGWAGHAKEAAKLRAKWSRNDSGESSADAGAWYDQGRTTVRRRGAAGGGGQSQRSSSKVGGAAPAAGDAPSDPFPVDLPFSWPIPAPPPVQQQQQRTAATAAAAAARPTKEGGDEWSRGLEMWKHWLGLPSQYYDDEVGAGAGAGAGAGVGSRPQNPTVVAAAAAMTAAAPAAAAVDATATGPVRKKVYSKDEIADAVKTLRAAASRRYPDDPQAALRVALKLAEGDAGRMPFDGSIRRDRARSIDEYIDRL</sequence>
<evidence type="ECO:0000256" key="1">
    <source>
        <dbReference type="SAM" id="MobiDB-lite"/>
    </source>
</evidence>
<dbReference type="EMBL" id="HBFC01035291">
    <property type="protein sequence ID" value="CAD8721779.1"/>
    <property type="molecule type" value="Transcribed_RNA"/>
</dbReference>
<protein>
    <submittedName>
        <fullName evidence="2">Uncharacterized protein</fullName>
    </submittedName>
</protein>
<reference evidence="2" key="1">
    <citation type="submission" date="2021-01" db="EMBL/GenBank/DDBJ databases">
        <authorList>
            <person name="Corre E."/>
            <person name="Pelletier E."/>
            <person name="Niang G."/>
            <person name="Scheremetjew M."/>
            <person name="Finn R."/>
            <person name="Kale V."/>
            <person name="Holt S."/>
            <person name="Cochrane G."/>
            <person name="Meng A."/>
            <person name="Brown T."/>
            <person name="Cohen L."/>
        </authorList>
    </citation>
    <scope>NUCLEOTIDE SEQUENCE</scope>
    <source>
        <strain evidence="2">SL-175</strain>
    </source>
</reference>
<feature type="compositionally biased region" description="Low complexity" evidence="1">
    <location>
        <begin position="190"/>
        <end position="206"/>
    </location>
</feature>
<feature type="compositionally biased region" description="Low complexity" evidence="1">
    <location>
        <begin position="151"/>
        <end position="170"/>
    </location>
</feature>
<evidence type="ECO:0000313" key="2">
    <source>
        <dbReference type="EMBL" id="CAD8721779.1"/>
    </source>
</evidence>
<feature type="region of interest" description="Disordered" evidence="1">
    <location>
        <begin position="115"/>
        <end position="134"/>
    </location>
</feature>
<dbReference type="AlphaFoldDB" id="A0A7S0T098"/>
<feature type="region of interest" description="Disordered" evidence="1">
    <location>
        <begin position="140"/>
        <end position="214"/>
    </location>
</feature>
<proteinExistence type="predicted"/>
<name>A0A7S0T098_9CHLO</name>
<organism evidence="2">
    <name type="scientific">Mantoniella antarctica</name>
    <dbReference type="NCBI Taxonomy" id="81844"/>
    <lineage>
        <taxon>Eukaryota</taxon>
        <taxon>Viridiplantae</taxon>
        <taxon>Chlorophyta</taxon>
        <taxon>Mamiellophyceae</taxon>
        <taxon>Mamiellales</taxon>
        <taxon>Mamiellaceae</taxon>
        <taxon>Mantoniella</taxon>
    </lineage>
</organism>
<accession>A0A7S0T098</accession>